<feature type="transmembrane region" description="Helical" evidence="17">
    <location>
        <begin position="141"/>
        <end position="159"/>
    </location>
</feature>
<accession>A0A0A7PE24</accession>
<dbReference type="STRING" id="1515612.SKP52_06710"/>
<gene>
    <name evidence="20" type="primary">ctaD</name>
    <name evidence="20" type="ORF">SKP52_06710</name>
</gene>
<dbReference type="GO" id="GO:0004129">
    <property type="term" value="F:cytochrome-c oxidase activity"/>
    <property type="evidence" value="ECO:0007669"/>
    <property type="project" value="UniProtKB-EC"/>
</dbReference>
<protein>
    <recommendedName>
        <fullName evidence="17">Cytochrome c oxidase subunit 1</fullName>
        <ecNumber evidence="17">7.1.1.9</ecNumber>
    </recommendedName>
</protein>
<dbReference type="SUPFAM" id="SSF81442">
    <property type="entry name" value="Cytochrome c oxidase subunit I-like"/>
    <property type="match status" value="1"/>
</dbReference>
<evidence type="ECO:0000256" key="9">
    <source>
        <dbReference type="ARBA" id="ARBA00022967"/>
    </source>
</evidence>
<comment type="subcellular location">
    <subcellularLocation>
        <location evidence="1 17">Cell membrane</location>
        <topology evidence="1 17">Multi-pass membrane protein</topology>
    </subcellularLocation>
</comment>
<feature type="transmembrane region" description="Helical" evidence="17">
    <location>
        <begin position="41"/>
        <end position="63"/>
    </location>
</feature>
<comment type="function">
    <text evidence="17">Cytochrome c oxidase is the component of the respiratory chain that catalyzes the reduction of oxygen to water. Subunits 1-3 form the functional core of the enzyme complex. CO I is the catalytic subunit of the enzyme. Electrons originating in cytochrome c are transferred via the copper A center of subunit 2 and heme A of subunit 1 to the bimetallic center formed by heme A3 and copper B.</text>
</comment>
<dbReference type="EMBL" id="CP009122">
    <property type="protein sequence ID" value="AJA08265.1"/>
    <property type="molecule type" value="Genomic_DNA"/>
</dbReference>
<dbReference type="UniPathway" id="UPA00705"/>
<dbReference type="Proteomes" id="UP000030907">
    <property type="component" value="Chromosome"/>
</dbReference>
<evidence type="ECO:0000256" key="14">
    <source>
        <dbReference type="ARBA" id="ARBA00023136"/>
    </source>
</evidence>
<dbReference type="CDD" id="cd01663">
    <property type="entry name" value="Cyt_c_Oxidase_I"/>
    <property type="match status" value="1"/>
</dbReference>
<dbReference type="GO" id="GO:0046872">
    <property type="term" value="F:metal ion binding"/>
    <property type="evidence" value="ECO:0007669"/>
    <property type="project" value="UniProtKB-KW"/>
</dbReference>
<keyword evidence="14 17" id="KW-0472">Membrane</keyword>
<name>A0A0A7PE24_9SPHN</name>
<evidence type="ECO:0000256" key="8">
    <source>
        <dbReference type="ARBA" id="ARBA00022723"/>
    </source>
</evidence>
<dbReference type="Pfam" id="PF00115">
    <property type="entry name" value="COX1"/>
    <property type="match status" value="1"/>
</dbReference>
<evidence type="ECO:0000256" key="11">
    <source>
        <dbReference type="ARBA" id="ARBA00022989"/>
    </source>
</evidence>
<evidence type="ECO:0000256" key="15">
    <source>
        <dbReference type="ARBA" id="ARBA00047816"/>
    </source>
</evidence>
<feature type="transmembrane region" description="Helical" evidence="17">
    <location>
        <begin position="452"/>
        <end position="473"/>
    </location>
</feature>
<feature type="region of interest" description="Disordered" evidence="18">
    <location>
        <begin position="1"/>
        <end position="20"/>
    </location>
</feature>
<evidence type="ECO:0000256" key="5">
    <source>
        <dbReference type="ARBA" id="ARBA00022617"/>
    </source>
</evidence>
<evidence type="ECO:0000256" key="2">
    <source>
        <dbReference type="ARBA" id="ARBA00004673"/>
    </source>
</evidence>
<feature type="compositionally biased region" description="Basic and acidic residues" evidence="18">
    <location>
        <begin position="11"/>
        <end position="20"/>
    </location>
</feature>
<keyword evidence="6 16" id="KW-0679">Respiratory chain</keyword>
<evidence type="ECO:0000256" key="1">
    <source>
        <dbReference type="ARBA" id="ARBA00004651"/>
    </source>
</evidence>
<sequence>MTDIAATAPAHGHDHAHDHDHDHDTPGFFVRWFMSTNHKDIGTLYLIFAIVAGIVGGALSGMMRLELAHPGIQYLGSWAQALGGAQDLTAAKHFWNVMITAHGLIMVFFMVMPAMIGGFGNWFVPLMIGAPDMAFPRMNNVSFWLTAVAFVMLMGSLFVPGGSGNGAGTGWTVYAPLSTSGSVGPAVDMAIFSLHLAGAASILGAINFITTIFNMRAPGMTLHKMPLFVWSVLVTAFLLLLALPVLAAAITMLLTDRNFGTTFYDAAGGGDPVLYQHLFWFFGHPEVYIMILPGFGMVSQIISTFSKKPVFGYLGMAYAMVAIGVVGFIVWAHHMFTVGMSVNLKMYFTAATMVIAVPTGIKIFSWIATMWGGSLSFKTPMMWSLGFIFMFTVGGVTGVVLANGGVDTNLHDTYYVVAHFHYVLSLGAVFSLFAGFYYWFPKMSGRMYNEALGQIHFWVFFIGVNVMFFPQHFLGQQGMPRRYPDYAEAYAHWHLISSYGYVIMGVGMLFFFLNIGYSLFAGKKAADNPWGEGATTLEWTLSSPPPFHQFNELPRIA</sequence>
<dbReference type="InterPro" id="IPR036927">
    <property type="entry name" value="Cyt_c_oxase-like_su1_sf"/>
</dbReference>
<dbReference type="InterPro" id="IPR023616">
    <property type="entry name" value="Cyt_c_oxase-like_su1_dom"/>
</dbReference>
<keyword evidence="5 16" id="KW-0349">Heme</keyword>
<keyword evidence="10 16" id="KW-0249">Electron transport</keyword>
<feature type="transmembrane region" description="Helical" evidence="17">
    <location>
        <begin position="381"/>
        <end position="402"/>
    </location>
</feature>
<keyword evidence="13 17" id="KW-0186">Copper</keyword>
<feature type="transmembrane region" description="Helical" evidence="17">
    <location>
        <begin position="274"/>
        <end position="298"/>
    </location>
</feature>
<dbReference type="GO" id="GO:0020037">
    <property type="term" value="F:heme binding"/>
    <property type="evidence" value="ECO:0007669"/>
    <property type="project" value="InterPro"/>
</dbReference>
<evidence type="ECO:0000256" key="13">
    <source>
        <dbReference type="ARBA" id="ARBA00023008"/>
    </source>
</evidence>
<dbReference type="PROSITE" id="PS00077">
    <property type="entry name" value="COX1_CUB"/>
    <property type="match status" value="1"/>
</dbReference>
<dbReference type="GO" id="GO:0005886">
    <property type="term" value="C:plasma membrane"/>
    <property type="evidence" value="ECO:0007669"/>
    <property type="project" value="UniProtKB-SubCell"/>
</dbReference>
<evidence type="ECO:0000256" key="6">
    <source>
        <dbReference type="ARBA" id="ARBA00022660"/>
    </source>
</evidence>
<evidence type="ECO:0000256" key="12">
    <source>
        <dbReference type="ARBA" id="ARBA00023004"/>
    </source>
</evidence>
<proteinExistence type="inferred from homology"/>
<evidence type="ECO:0000256" key="4">
    <source>
        <dbReference type="ARBA" id="ARBA00022448"/>
    </source>
</evidence>
<dbReference type="GO" id="GO:0022904">
    <property type="term" value="P:respiratory electron transport chain"/>
    <property type="evidence" value="ECO:0007669"/>
    <property type="project" value="TreeGrafter"/>
</dbReference>
<feature type="transmembrane region" description="Helical" evidence="17">
    <location>
        <begin position="346"/>
        <end position="369"/>
    </location>
</feature>
<feature type="domain" description="Cytochrome oxidase subunit I profile" evidence="19">
    <location>
        <begin position="32"/>
        <end position="557"/>
    </location>
</feature>
<comment type="similarity">
    <text evidence="3 16">Belongs to the heme-copper respiratory oxidase family.</text>
</comment>
<dbReference type="Gene3D" id="1.20.210.10">
    <property type="entry name" value="Cytochrome c oxidase-like, subunit I domain"/>
    <property type="match status" value="1"/>
</dbReference>
<keyword evidence="17" id="KW-1003">Cell membrane</keyword>
<evidence type="ECO:0000313" key="21">
    <source>
        <dbReference type="Proteomes" id="UP000030907"/>
    </source>
</evidence>
<dbReference type="EC" id="7.1.1.9" evidence="17"/>
<feature type="transmembrane region" description="Helical" evidence="17">
    <location>
        <begin position="310"/>
        <end position="334"/>
    </location>
</feature>
<dbReference type="HOGENOM" id="CLU_011899_7_3_5"/>
<dbReference type="NCBIfam" id="TIGR02891">
    <property type="entry name" value="CtaD_CoxA"/>
    <property type="match status" value="1"/>
</dbReference>
<feature type="transmembrane region" description="Helical" evidence="17">
    <location>
        <begin position="190"/>
        <end position="215"/>
    </location>
</feature>
<keyword evidence="11 17" id="KW-1133">Transmembrane helix</keyword>
<dbReference type="AlphaFoldDB" id="A0A0A7PE24"/>
<dbReference type="InterPro" id="IPR014241">
    <property type="entry name" value="Cyt_c_oxidase_su1_bac"/>
</dbReference>
<feature type="compositionally biased region" description="Low complexity" evidence="18">
    <location>
        <begin position="1"/>
        <end position="10"/>
    </location>
</feature>
<feature type="transmembrane region" description="Helical" evidence="17">
    <location>
        <begin position="104"/>
        <end position="129"/>
    </location>
</feature>
<feature type="transmembrane region" description="Helical" evidence="17">
    <location>
        <begin position="422"/>
        <end position="440"/>
    </location>
</feature>
<evidence type="ECO:0000259" key="19">
    <source>
        <dbReference type="PROSITE" id="PS50855"/>
    </source>
</evidence>
<dbReference type="FunFam" id="1.20.210.10:FF:000004">
    <property type="entry name" value="Cytochrome c oxidase subunit 1"/>
    <property type="match status" value="1"/>
</dbReference>
<evidence type="ECO:0000256" key="7">
    <source>
        <dbReference type="ARBA" id="ARBA00022692"/>
    </source>
</evidence>
<dbReference type="KEGG" id="sphk:SKP52_06710"/>
<feature type="transmembrane region" description="Helical" evidence="17">
    <location>
        <begin position="493"/>
        <end position="515"/>
    </location>
</feature>
<dbReference type="PRINTS" id="PR01165">
    <property type="entry name" value="CYCOXIDASEI"/>
</dbReference>
<organism evidence="20 21">
    <name type="scientific">Sphingopyxis fribergensis</name>
    <dbReference type="NCBI Taxonomy" id="1515612"/>
    <lineage>
        <taxon>Bacteria</taxon>
        <taxon>Pseudomonadati</taxon>
        <taxon>Pseudomonadota</taxon>
        <taxon>Alphaproteobacteria</taxon>
        <taxon>Sphingomonadales</taxon>
        <taxon>Sphingomonadaceae</taxon>
        <taxon>Sphingopyxis</taxon>
    </lineage>
</organism>
<reference evidence="20 21" key="1">
    <citation type="journal article" date="2015" name="Int. J. Syst. Evol. Microbiol.">
        <title>Description of Sphingopyxis fribergensis sp. nov. - a soil bacterium with the ability to degrade styrene and phenylacetic acid.</title>
        <authorList>
            <person name="Oelschlagel M."/>
            <person name="Ruckert C."/>
            <person name="Kalinowski J."/>
            <person name="Schmidt G."/>
            <person name="Schlomann M."/>
            <person name="Tischler D."/>
        </authorList>
    </citation>
    <scope>NUCLEOTIDE SEQUENCE [LARGE SCALE GENOMIC DNA]</scope>
    <source>
        <strain evidence="20 21">Kp5.2</strain>
    </source>
</reference>
<dbReference type="PANTHER" id="PTHR10422">
    <property type="entry name" value="CYTOCHROME C OXIDASE SUBUNIT 1"/>
    <property type="match status" value="1"/>
</dbReference>
<dbReference type="InterPro" id="IPR033944">
    <property type="entry name" value="Cyt_c_oxase_su1_dom"/>
</dbReference>
<comment type="pathway">
    <text evidence="2 17">Energy metabolism; oxidative phosphorylation.</text>
</comment>
<dbReference type="RefSeq" id="WP_039573070.1">
    <property type="nucleotide sequence ID" value="NZ_CP009122.1"/>
</dbReference>
<dbReference type="OrthoDB" id="9803294at2"/>
<keyword evidence="4 16" id="KW-0813">Transport</keyword>
<dbReference type="GO" id="GO:0006119">
    <property type="term" value="P:oxidative phosphorylation"/>
    <property type="evidence" value="ECO:0007669"/>
    <property type="project" value="UniProtKB-UniPathway"/>
</dbReference>
<evidence type="ECO:0000313" key="20">
    <source>
        <dbReference type="EMBL" id="AJA08265.1"/>
    </source>
</evidence>
<dbReference type="InterPro" id="IPR000883">
    <property type="entry name" value="Cyt_C_Oxase_1"/>
</dbReference>
<dbReference type="PANTHER" id="PTHR10422:SF18">
    <property type="entry name" value="CYTOCHROME C OXIDASE SUBUNIT 1"/>
    <property type="match status" value="1"/>
</dbReference>
<dbReference type="PROSITE" id="PS50855">
    <property type="entry name" value="COX1"/>
    <property type="match status" value="1"/>
</dbReference>
<comment type="catalytic activity">
    <reaction evidence="15 17">
        <text>4 Fe(II)-[cytochrome c] + O2 + 8 H(+)(in) = 4 Fe(III)-[cytochrome c] + 2 H2O + 4 H(+)(out)</text>
        <dbReference type="Rhea" id="RHEA:11436"/>
        <dbReference type="Rhea" id="RHEA-COMP:10350"/>
        <dbReference type="Rhea" id="RHEA-COMP:14399"/>
        <dbReference type="ChEBI" id="CHEBI:15377"/>
        <dbReference type="ChEBI" id="CHEBI:15378"/>
        <dbReference type="ChEBI" id="CHEBI:15379"/>
        <dbReference type="ChEBI" id="CHEBI:29033"/>
        <dbReference type="ChEBI" id="CHEBI:29034"/>
        <dbReference type="EC" id="7.1.1.9"/>
    </reaction>
</comment>
<evidence type="ECO:0000256" key="16">
    <source>
        <dbReference type="RuleBase" id="RU000370"/>
    </source>
</evidence>
<evidence type="ECO:0000256" key="18">
    <source>
        <dbReference type="SAM" id="MobiDB-lite"/>
    </source>
</evidence>
<keyword evidence="20" id="KW-0560">Oxidoreductase</keyword>
<keyword evidence="8 17" id="KW-0479">Metal-binding</keyword>
<keyword evidence="9" id="KW-1278">Translocase</keyword>
<dbReference type="GO" id="GO:0015990">
    <property type="term" value="P:electron transport coupled proton transport"/>
    <property type="evidence" value="ECO:0007669"/>
    <property type="project" value="InterPro"/>
</dbReference>
<keyword evidence="7 16" id="KW-0812">Transmembrane</keyword>
<evidence type="ECO:0000256" key="3">
    <source>
        <dbReference type="ARBA" id="ARBA00009578"/>
    </source>
</evidence>
<dbReference type="GO" id="GO:0045277">
    <property type="term" value="C:respiratory chain complex IV"/>
    <property type="evidence" value="ECO:0007669"/>
    <property type="project" value="InterPro"/>
</dbReference>
<dbReference type="InterPro" id="IPR023615">
    <property type="entry name" value="Cyt_c_Oxase_su1_BS"/>
</dbReference>
<dbReference type="GO" id="GO:0016491">
    <property type="term" value="F:oxidoreductase activity"/>
    <property type="evidence" value="ECO:0007669"/>
    <property type="project" value="UniProtKB-KW"/>
</dbReference>
<keyword evidence="21" id="KW-1185">Reference proteome</keyword>
<evidence type="ECO:0000256" key="10">
    <source>
        <dbReference type="ARBA" id="ARBA00022982"/>
    </source>
</evidence>
<keyword evidence="12 17" id="KW-0408">Iron</keyword>
<evidence type="ECO:0000256" key="17">
    <source>
        <dbReference type="RuleBase" id="RU363061"/>
    </source>
</evidence>
<feature type="transmembrane region" description="Helical" evidence="17">
    <location>
        <begin position="227"/>
        <end position="254"/>
    </location>
</feature>